<evidence type="ECO:0000313" key="1">
    <source>
        <dbReference type="EMBL" id="CCD50388.1"/>
    </source>
</evidence>
<protein>
    <submittedName>
        <fullName evidence="1">Uncharacterized protein</fullName>
    </submittedName>
</protein>
<dbReference type="EMBL" id="FQ790325">
    <property type="protein sequence ID" value="CCD50388.1"/>
    <property type="molecule type" value="Genomic_DNA"/>
</dbReference>
<sequence length="131" mass="13835">MPSAVGALVKPLALWCSDGLFLEAVRAFKNQCFIEYCWIIGSIVANTFIGKTMQVLGVGLLLTIPASGNTPGPLHLLEAHIAFGVGSTYATASGAIFHFHMTRSTLGSTSVTTALNNHLSAHPHMILNNAT</sequence>
<organism evidence="1 2">
    <name type="scientific">Botryotinia fuckeliana (strain T4)</name>
    <name type="common">Noble rot fungus</name>
    <name type="synonym">Botrytis cinerea</name>
    <dbReference type="NCBI Taxonomy" id="999810"/>
    <lineage>
        <taxon>Eukaryota</taxon>
        <taxon>Fungi</taxon>
        <taxon>Dikarya</taxon>
        <taxon>Ascomycota</taxon>
        <taxon>Pezizomycotina</taxon>
        <taxon>Leotiomycetes</taxon>
        <taxon>Helotiales</taxon>
        <taxon>Sclerotiniaceae</taxon>
        <taxon>Botrytis</taxon>
    </lineage>
</organism>
<dbReference type="HOGENOM" id="CLU_1927273_0_0_1"/>
<dbReference type="InParanoid" id="G2YEZ5"/>
<gene>
    <name evidence="1" type="ORF">BofuT4_P090750.1</name>
</gene>
<evidence type="ECO:0000313" key="2">
    <source>
        <dbReference type="Proteomes" id="UP000008177"/>
    </source>
</evidence>
<reference evidence="2" key="1">
    <citation type="journal article" date="2011" name="PLoS Genet.">
        <title>Genomic analysis of the necrotrophic fungal pathogens Sclerotinia sclerotiorum and Botrytis cinerea.</title>
        <authorList>
            <person name="Amselem J."/>
            <person name="Cuomo C.A."/>
            <person name="van Kan J.A."/>
            <person name="Viaud M."/>
            <person name="Benito E.P."/>
            <person name="Couloux A."/>
            <person name="Coutinho P.M."/>
            <person name="de Vries R.P."/>
            <person name="Dyer P.S."/>
            <person name="Fillinger S."/>
            <person name="Fournier E."/>
            <person name="Gout L."/>
            <person name="Hahn M."/>
            <person name="Kohn L."/>
            <person name="Lapalu N."/>
            <person name="Plummer K.M."/>
            <person name="Pradier J.M."/>
            <person name="Quevillon E."/>
            <person name="Sharon A."/>
            <person name="Simon A."/>
            <person name="ten Have A."/>
            <person name="Tudzynski B."/>
            <person name="Tudzynski P."/>
            <person name="Wincker P."/>
            <person name="Andrew M."/>
            <person name="Anthouard V."/>
            <person name="Beever R.E."/>
            <person name="Beffa R."/>
            <person name="Benoit I."/>
            <person name="Bouzid O."/>
            <person name="Brault B."/>
            <person name="Chen Z."/>
            <person name="Choquer M."/>
            <person name="Collemare J."/>
            <person name="Cotton P."/>
            <person name="Danchin E.G."/>
            <person name="Da Silva C."/>
            <person name="Gautier A."/>
            <person name="Giraud C."/>
            <person name="Giraud T."/>
            <person name="Gonzalez C."/>
            <person name="Grossetete S."/>
            <person name="Guldener U."/>
            <person name="Henrissat B."/>
            <person name="Howlett B.J."/>
            <person name="Kodira C."/>
            <person name="Kretschmer M."/>
            <person name="Lappartient A."/>
            <person name="Leroch M."/>
            <person name="Levis C."/>
            <person name="Mauceli E."/>
            <person name="Neuveglise C."/>
            <person name="Oeser B."/>
            <person name="Pearson M."/>
            <person name="Poulain J."/>
            <person name="Poussereau N."/>
            <person name="Quesneville H."/>
            <person name="Rascle C."/>
            <person name="Schumacher J."/>
            <person name="Segurens B."/>
            <person name="Sexton A."/>
            <person name="Silva E."/>
            <person name="Sirven C."/>
            <person name="Soanes D.M."/>
            <person name="Talbot N.J."/>
            <person name="Templeton M."/>
            <person name="Yandava C."/>
            <person name="Yarden O."/>
            <person name="Zeng Q."/>
            <person name="Rollins J.A."/>
            <person name="Lebrun M.H."/>
            <person name="Dickman M."/>
        </authorList>
    </citation>
    <scope>NUCLEOTIDE SEQUENCE [LARGE SCALE GENOMIC DNA]</scope>
    <source>
        <strain evidence="2">T4</strain>
    </source>
</reference>
<proteinExistence type="predicted"/>
<dbReference type="Proteomes" id="UP000008177">
    <property type="component" value="Unplaced contigs"/>
</dbReference>
<name>G2YEZ5_BOTF4</name>
<dbReference type="AlphaFoldDB" id="G2YEZ5"/>
<accession>G2YEZ5</accession>